<sequence length="105" mass="12085">MTKETKQEVFDALMADMSHGSEQWRTRYDAAPLCVLPVLPKPVADCMEFWKAKGSILSIFGRARYAAKHSKTEQGRGVWLWILNNQNDFALAWVLNDWEVEDEPV</sequence>
<accession>A0A5P8JPF6</accession>
<protein>
    <recommendedName>
        <fullName evidence="3">DUF1642 domain-containing protein</fullName>
    </recommendedName>
</protein>
<dbReference type="Proteomes" id="UP000388452">
    <property type="component" value="Chromosome"/>
</dbReference>
<organism evidence="1 2">
    <name type="scientific">Lacticaseibacillus manihotivorans</name>
    <dbReference type="NCBI Taxonomy" id="88233"/>
    <lineage>
        <taxon>Bacteria</taxon>
        <taxon>Bacillati</taxon>
        <taxon>Bacillota</taxon>
        <taxon>Bacilli</taxon>
        <taxon>Lactobacillales</taxon>
        <taxon>Lactobacillaceae</taxon>
        <taxon>Lacticaseibacillus</taxon>
    </lineage>
</organism>
<dbReference type="RefSeq" id="WP_054713888.1">
    <property type="nucleotide sequence ID" value="NZ_CP045068.1"/>
</dbReference>
<evidence type="ECO:0008006" key="3">
    <source>
        <dbReference type="Google" id="ProtNLM"/>
    </source>
</evidence>
<name>A0A5P8JPF6_9LACO</name>
<evidence type="ECO:0000313" key="1">
    <source>
        <dbReference type="EMBL" id="QFQ91003.1"/>
    </source>
</evidence>
<dbReference type="AlphaFoldDB" id="A0A5P8JPF6"/>
<gene>
    <name evidence="1" type="ORF">LM010_05995</name>
</gene>
<evidence type="ECO:0000313" key="2">
    <source>
        <dbReference type="Proteomes" id="UP000388452"/>
    </source>
</evidence>
<reference evidence="1 2" key="1">
    <citation type="submission" date="2019-10" db="EMBL/GenBank/DDBJ databases">
        <title>Genome sequencing of Lactobacillus manihotivorans.</title>
        <authorList>
            <person name="Kim K."/>
        </authorList>
    </citation>
    <scope>NUCLEOTIDE SEQUENCE [LARGE SCALE GENOMIC DNA]</scope>
    <source>
        <strain evidence="1 2">LM010</strain>
    </source>
</reference>
<dbReference type="EMBL" id="CP045068">
    <property type="protein sequence ID" value="QFQ91003.1"/>
    <property type="molecule type" value="Genomic_DNA"/>
</dbReference>
<proteinExistence type="predicted"/>